<evidence type="ECO:0000313" key="3">
    <source>
        <dbReference type="Proteomes" id="UP000813463"/>
    </source>
</evidence>
<evidence type="ECO:0000259" key="2">
    <source>
        <dbReference type="Pfam" id="PF25210"/>
    </source>
</evidence>
<reference evidence="4" key="2">
    <citation type="submission" date="2025-08" db="UniProtKB">
        <authorList>
            <consortium name="RefSeq"/>
        </authorList>
    </citation>
    <scope>IDENTIFICATION</scope>
    <source>
        <tissue evidence="4">Leaf</tissue>
    </source>
</reference>
<dbReference type="SMART" id="SM00612">
    <property type="entry name" value="Kelch"/>
    <property type="match status" value="2"/>
</dbReference>
<dbReference type="Pfam" id="PF25210">
    <property type="entry name" value="Kelch_FKB95"/>
    <property type="match status" value="1"/>
</dbReference>
<dbReference type="InterPro" id="IPR050354">
    <property type="entry name" value="F-box/kelch-repeat_ARATH"/>
</dbReference>
<keyword evidence="3" id="KW-1185">Reference proteome</keyword>
<dbReference type="PANTHER" id="PTHR24414:SF23">
    <property type="entry name" value="F-BOX_KELCH-REPEAT PROTEIN SKIP6"/>
    <property type="match status" value="1"/>
</dbReference>
<dbReference type="InterPro" id="IPR006652">
    <property type="entry name" value="Kelch_1"/>
</dbReference>
<dbReference type="Pfam" id="PF00646">
    <property type="entry name" value="F-box"/>
    <property type="match status" value="1"/>
</dbReference>
<proteinExistence type="predicted"/>
<feature type="domain" description="F-box" evidence="1">
    <location>
        <begin position="25"/>
        <end position="63"/>
    </location>
</feature>
<dbReference type="InterPro" id="IPR015915">
    <property type="entry name" value="Kelch-typ_b-propeller"/>
</dbReference>
<name>A0ABM3RLK4_SPIOL</name>
<dbReference type="RefSeq" id="XP_056696497.1">
    <property type="nucleotide sequence ID" value="XM_056840519.1"/>
</dbReference>
<feature type="domain" description="FKB95-like N-terminal Kelch" evidence="2">
    <location>
        <begin position="108"/>
        <end position="360"/>
    </location>
</feature>
<gene>
    <name evidence="4" type="primary">LOC110787248</name>
</gene>
<dbReference type="SUPFAM" id="SSF81383">
    <property type="entry name" value="F-box domain"/>
    <property type="match status" value="1"/>
</dbReference>
<sequence>MADQSSSSSSDPTETHHHDQTLIPALSNDVALQCLARIPRFHHPLLSLVSKSWRSALQSPLFHATRLALNTTQSFLFLNLRLFNPKDSSFSFKWYSLQPCTLDPQITLIPRILIPMNSSPCHLIGASFVSIGRHLYVIGGSVNDIPSPNMWVFDCLTNKWEMGPKMRVGREFAASGVINGKIYVLGGCVVDNWARSINWAEMFDPVTGSWRAIPSPIEVREKWMHASAVVGGRIYAMADRSGVIFDPELGEWSSVSTELDMGWRGRAAVVDEVLYCYDYLGKIRGFDVGENEWKELKGVDKHLPKFLCGATMANVGGRLFVVWEGKGKGKANIEVLCAEILVRKNESGELWGSIVWSDVIILIPKGSSIVHCLDVHFTQHLHLIRHFKVK</sequence>
<dbReference type="InterPro" id="IPR057499">
    <property type="entry name" value="Kelch_FKB95"/>
</dbReference>
<dbReference type="InterPro" id="IPR001810">
    <property type="entry name" value="F-box_dom"/>
</dbReference>
<reference evidence="3" key="1">
    <citation type="journal article" date="2021" name="Nat. Commun.">
        <title>Genomic analyses provide insights into spinach domestication and the genetic basis of agronomic traits.</title>
        <authorList>
            <person name="Cai X."/>
            <person name="Sun X."/>
            <person name="Xu C."/>
            <person name="Sun H."/>
            <person name="Wang X."/>
            <person name="Ge C."/>
            <person name="Zhang Z."/>
            <person name="Wang Q."/>
            <person name="Fei Z."/>
            <person name="Jiao C."/>
            <person name="Wang Q."/>
        </authorList>
    </citation>
    <scope>NUCLEOTIDE SEQUENCE [LARGE SCALE GENOMIC DNA]</scope>
    <source>
        <strain evidence="3">cv. Varoflay</strain>
    </source>
</reference>
<evidence type="ECO:0000313" key="4">
    <source>
        <dbReference type="RefSeq" id="XP_056696497.1"/>
    </source>
</evidence>
<dbReference type="InterPro" id="IPR036047">
    <property type="entry name" value="F-box-like_dom_sf"/>
</dbReference>
<dbReference type="GeneID" id="110787248"/>
<dbReference type="Proteomes" id="UP000813463">
    <property type="component" value="Chromosome 3"/>
</dbReference>
<protein>
    <submittedName>
        <fullName evidence="4">F-box/kelch-repeat protein SKIP6 isoform X1</fullName>
    </submittedName>
</protein>
<organism evidence="3 4">
    <name type="scientific">Spinacia oleracea</name>
    <name type="common">Spinach</name>
    <dbReference type="NCBI Taxonomy" id="3562"/>
    <lineage>
        <taxon>Eukaryota</taxon>
        <taxon>Viridiplantae</taxon>
        <taxon>Streptophyta</taxon>
        <taxon>Embryophyta</taxon>
        <taxon>Tracheophyta</taxon>
        <taxon>Spermatophyta</taxon>
        <taxon>Magnoliopsida</taxon>
        <taxon>eudicotyledons</taxon>
        <taxon>Gunneridae</taxon>
        <taxon>Pentapetalae</taxon>
        <taxon>Caryophyllales</taxon>
        <taxon>Chenopodiaceae</taxon>
        <taxon>Chenopodioideae</taxon>
        <taxon>Anserineae</taxon>
        <taxon>Spinacia</taxon>
    </lineage>
</organism>
<dbReference type="PANTHER" id="PTHR24414">
    <property type="entry name" value="F-BOX/KELCH-REPEAT PROTEIN SKIP4"/>
    <property type="match status" value="1"/>
</dbReference>
<dbReference type="SUPFAM" id="SSF117281">
    <property type="entry name" value="Kelch motif"/>
    <property type="match status" value="1"/>
</dbReference>
<evidence type="ECO:0000259" key="1">
    <source>
        <dbReference type="Pfam" id="PF00646"/>
    </source>
</evidence>
<dbReference type="Gene3D" id="2.120.10.80">
    <property type="entry name" value="Kelch-type beta propeller"/>
    <property type="match status" value="1"/>
</dbReference>
<dbReference type="CDD" id="cd22152">
    <property type="entry name" value="F-box_AtAFR-like"/>
    <property type="match status" value="1"/>
</dbReference>
<accession>A0ABM3RLK4</accession>